<dbReference type="InterPro" id="IPR006026">
    <property type="entry name" value="Peptidase_Metallo"/>
</dbReference>
<dbReference type="InterPro" id="IPR007280">
    <property type="entry name" value="Peptidase_C_arc/bac"/>
</dbReference>
<dbReference type="GO" id="GO:0008237">
    <property type="term" value="F:metallopeptidase activity"/>
    <property type="evidence" value="ECO:0007669"/>
    <property type="project" value="InterPro"/>
</dbReference>
<dbReference type="SUPFAM" id="SSF49899">
    <property type="entry name" value="Concanavalin A-like lectins/glucanases"/>
    <property type="match status" value="1"/>
</dbReference>
<gene>
    <name evidence="7" type="ORF">CLV74_104331</name>
</gene>
<dbReference type="InterPro" id="IPR018511">
    <property type="entry name" value="Hemolysin-typ_Ca-bd_CS"/>
</dbReference>
<reference evidence="7 8" key="1">
    <citation type="submission" date="2018-03" db="EMBL/GenBank/DDBJ databases">
        <title>Genomic Encyclopedia of Archaeal and Bacterial Type Strains, Phase II (KMG-II): from individual species to whole genera.</title>
        <authorList>
            <person name="Goeker M."/>
        </authorList>
    </citation>
    <scope>NUCLEOTIDE SEQUENCE [LARGE SCALE GENOMIC DNA]</scope>
    <source>
        <strain evidence="7 8">DSM 100212</strain>
    </source>
</reference>
<dbReference type="GO" id="GO:0005509">
    <property type="term" value="F:calcium ion binding"/>
    <property type="evidence" value="ECO:0007669"/>
    <property type="project" value="InterPro"/>
</dbReference>
<dbReference type="Gene3D" id="2.150.10.10">
    <property type="entry name" value="Serralysin-like metalloprotease, C-terminal"/>
    <property type="match status" value="2"/>
</dbReference>
<sequence>MSITQFASVSYTEGNDLPATSATSAVLRLGTVAHGNISGSSDQDWYKVELTAGVTYSFGLVGIGSDPLADPFLSVYRANGTILVAQDDNSFSGTNAGLTFTAPVSGTYYLAAKDAGGKTGSYGIAATQGTKVSADAQMLAGVDSYETSWADVQKVPAGTTTTVTVGFRSTSDGSVQNFSRFGAAQKVEALSQLNFVSEVANIAFNAINPTGYTNDATILMANYYVAGNGVAGYGTLPTPLAVGGDLWINDNTGTSIAAIQHEIGHALGLTHPGNYAITSGVFGDYQNGAQIVQDTELFSISSYFSADDAGVNAPTPQTYMIADILAFQNEYGINTTTRTGNTTYGFNSNAGDLYNFAKNTAPSLTIWDAGGADTLDASGFFNEQVLNLGTTGTLSSIGGYKANVGIAYGALIEHAKGGLGQDIIRGNYANNRLSGLDGDDKLYGYAGRDTLTGGDGADRLFGGNGNDLLVAGGQTNGLNTGPIGMLSMDRTQNSSLSGSGLTLAGSDGSFTLEYLWQQSALPDSAYTINFGNLGIYRNATGWMGLSFSGADGETWQFIGYGQTLLDGDLHRFTIRYNEGSGQLSLFLDGRVYFEQSYTAGSRNVSATGNLWMSDSATIGDIRIWHGARSDAQIFETAFNPLTTAQQTSDLAHYWQVSGTNGTIQTVKGSAALSTSGPTSGTFDSFWSGDGQDRMAGNGGNDRYRIDSSNDLIFEKANQGFDTLEADVDYTLRHYAHVERLIATGDGITLKGNNRANTLISQDGDDVLVGRGGNDTFIVNSAADQVREAENGGFDTLKTSVDYVLRGGVHIERLAITGTSGVTLRDNNMSSTLISGAGDDRMAGFGGDDRLVAGAGQDTLWGGKGADTFVFNVAPLSDGLDRIMDFSAAQGDKIELNASVIGLSVAAGQLGAALFAGAASAVTAATRIYTDSGVLYADTDGNGAGDATALVQIGNTAISAENIWIV</sequence>
<evidence type="ECO:0000313" key="8">
    <source>
        <dbReference type="Proteomes" id="UP000238392"/>
    </source>
</evidence>
<dbReference type="GO" id="GO:0006508">
    <property type="term" value="P:proteolysis"/>
    <property type="evidence" value="ECO:0007669"/>
    <property type="project" value="InterPro"/>
</dbReference>
<dbReference type="SUPFAM" id="SSF51120">
    <property type="entry name" value="beta-Roll"/>
    <property type="match status" value="3"/>
</dbReference>
<evidence type="ECO:0000256" key="3">
    <source>
        <dbReference type="ARBA" id="ARBA00009490"/>
    </source>
</evidence>
<keyword evidence="4" id="KW-0964">Secreted</keyword>
<dbReference type="SUPFAM" id="SSF55486">
    <property type="entry name" value="Metalloproteases ('zincins'), catalytic domain"/>
    <property type="match status" value="1"/>
</dbReference>
<dbReference type="AlphaFoldDB" id="A0A2T0WX91"/>
<organism evidence="7 8">
    <name type="scientific">Donghicola tyrosinivorans</name>
    <dbReference type="NCBI Taxonomy" id="1652492"/>
    <lineage>
        <taxon>Bacteria</taxon>
        <taxon>Pseudomonadati</taxon>
        <taxon>Pseudomonadota</taxon>
        <taxon>Alphaproteobacteria</taxon>
        <taxon>Rhodobacterales</taxon>
        <taxon>Roseobacteraceae</taxon>
        <taxon>Donghicola</taxon>
    </lineage>
</organism>
<dbReference type="Gene3D" id="3.40.390.10">
    <property type="entry name" value="Collagenase (Catalytic Domain)"/>
    <property type="match status" value="1"/>
</dbReference>
<comment type="similarity">
    <text evidence="3">Belongs to the peptidase M10B family.</text>
</comment>
<evidence type="ECO:0000256" key="4">
    <source>
        <dbReference type="ARBA" id="ARBA00022525"/>
    </source>
</evidence>
<dbReference type="InterPro" id="IPR011049">
    <property type="entry name" value="Serralysin-like_metalloprot_C"/>
</dbReference>
<evidence type="ECO:0000256" key="1">
    <source>
        <dbReference type="ARBA" id="ARBA00001913"/>
    </source>
</evidence>
<dbReference type="InterPro" id="IPR024079">
    <property type="entry name" value="MetalloPept_cat_dom_sf"/>
</dbReference>
<dbReference type="Gene3D" id="2.60.120.380">
    <property type="match status" value="1"/>
</dbReference>
<evidence type="ECO:0000256" key="5">
    <source>
        <dbReference type="ARBA" id="ARBA00022737"/>
    </source>
</evidence>
<dbReference type="GO" id="GO:0008270">
    <property type="term" value="F:zinc ion binding"/>
    <property type="evidence" value="ECO:0007669"/>
    <property type="project" value="InterPro"/>
</dbReference>
<dbReference type="RefSeq" id="WP_106263816.1">
    <property type="nucleotide sequence ID" value="NZ_PVTQ01000004.1"/>
</dbReference>
<comment type="cofactor">
    <cofactor evidence="1">
        <name>Ca(2+)</name>
        <dbReference type="ChEBI" id="CHEBI:29108"/>
    </cofactor>
</comment>
<accession>A0A2T0WX91</accession>
<proteinExistence type="inferred from homology"/>
<dbReference type="EMBL" id="PVTQ01000004">
    <property type="protein sequence ID" value="PRY91309.1"/>
    <property type="molecule type" value="Genomic_DNA"/>
</dbReference>
<dbReference type="PANTHER" id="PTHR38340:SF1">
    <property type="entry name" value="S-LAYER PROTEIN"/>
    <property type="match status" value="1"/>
</dbReference>
<protein>
    <submittedName>
        <fullName evidence="7">Hemolysin type calcium-binding protein</fullName>
    </submittedName>
</protein>
<dbReference type="OrthoDB" id="733404at2"/>
<feature type="domain" description="Peptidase metallopeptidase" evidence="6">
    <location>
        <begin position="152"/>
        <end position="317"/>
    </location>
</feature>
<dbReference type="InterPro" id="IPR050557">
    <property type="entry name" value="RTX_toxin/Mannuronan_C5-epim"/>
</dbReference>
<keyword evidence="5" id="KW-0677">Repeat</keyword>
<dbReference type="InterPro" id="IPR013320">
    <property type="entry name" value="ConA-like_dom_sf"/>
</dbReference>
<dbReference type="SMART" id="SM00235">
    <property type="entry name" value="ZnMc"/>
    <property type="match status" value="1"/>
</dbReference>
<keyword evidence="8" id="KW-1185">Reference proteome</keyword>
<dbReference type="PRINTS" id="PR00313">
    <property type="entry name" value="CABNDNGRPT"/>
</dbReference>
<comment type="caution">
    <text evidence="7">The sequence shown here is derived from an EMBL/GenBank/DDBJ whole genome shotgun (WGS) entry which is preliminary data.</text>
</comment>
<evidence type="ECO:0000259" key="6">
    <source>
        <dbReference type="SMART" id="SM00235"/>
    </source>
</evidence>
<dbReference type="Proteomes" id="UP000238392">
    <property type="component" value="Unassembled WGS sequence"/>
</dbReference>
<dbReference type="InterPro" id="IPR013858">
    <property type="entry name" value="Peptidase_M10B_C"/>
</dbReference>
<evidence type="ECO:0000256" key="2">
    <source>
        <dbReference type="ARBA" id="ARBA00004613"/>
    </source>
</evidence>
<dbReference type="GO" id="GO:0005615">
    <property type="term" value="C:extracellular space"/>
    <property type="evidence" value="ECO:0007669"/>
    <property type="project" value="InterPro"/>
</dbReference>
<evidence type="ECO:0000313" key="7">
    <source>
        <dbReference type="EMBL" id="PRY91309.1"/>
    </source>
</evidence>
<comment type="subcellular location">
    <subcellularLocation>
        <location evidence="2">Secreted</location>
    </subcellularLocation>
</comment>
<dbReference type="Pfam" id="PF08548">
    <property type="entry name" value="Peptidase_M10_C"/>
    <property type="match status" value="1"/>
</dbReference>
<dbReference type="PANTHER" id="PTHR38340">
    <property type="entry name" value="S-LAYER PROTEIN"/>
    <property type="match status" value="1"/>
</dbReference>
<dbReference type="PROSITE" id="PS00330">
    <property type="entry name" value="HEMOLYSIN_CALCIUM"/>
    <property type="match status" value="3"/>
</dbReference>
<dbReference type="Pfam" id="PF04151">
    <property type="entry name" value="PPC"/>
    <property type="match status" value="1"/>
</dbReference>
<dbReference type="InterPro" id="IPR001343">
    <property type="entry name" value="Hemolysn_Ca-bd"/>
</dbReference>
<dbReference type="Pfam" id="PF00353">
    <property type="entry name" value="HemolysinCabind"/>
    <property type="match status" value="4"/>
</dbReference>
<name>A0A2T0WX91_9RHOB</name>